<dbReference type="Gene3D" id="3.15.10.30">
    <property type="entry name" value="Haemolymph juvenile hormone binding protein"/>
    <property type="match status" value="1"/>
</dbReference>
<dbReference type="EnsemblMetazoa" id="PPAI009982-RA">
    <property type="protein sequence ID" value="PPAI009982-PA"/>
    <property type="gene ID" value="PPAI009982"/>
</dbReference>
<dbReference type="AlphaFoldDB" id="A0A1B0DND7"/>
<name>A0A1B0DND7_PHLPP</name>
<evidence type="ECO:0000313" key="2">
    <source>
        <dbReference type="Proteomes" id="UP000092462"/>
    </source>
</evidence>
<sequence length="254" mass="29165">MKVLVIFIVVISAVFVVSEQENDLELPIEATICKREDPKRNECIKNILQKLILALKDGIPKLNISSIDPLPLIHSKFLYRASNTLLASLTVVRGNAYGFSETQVRRVRSQITDDEWKFNVDVAIPRLLMDGEYMGQGQFNELNLGSQGYFNLTLNRVQTTWKIRAKAEERDGETYMRVFKFEMIPNVKSVRTFIENLVPDPTLNLVVLELINEYWNIHHNEILLESGQFYEPLLSQVANGILLNIPRIENTSDK</sequence>
<dbReference type="SMART" id="SM00700">
    <property type="entry name" value="JHBP"/>
    <property type="match status" value="1"/>
</dbReference>
<dbReference type="EMBL" id="AJVK01007502">
    <property type="status" value="NOT_ANNOTATED_CDS"/>
    <property type="molecule type" value="Genomic_DNA"/>
</dbReference>
<organism evidence="1 2">
    <name type="scientific">Phlebotomus papatasi</name>
    <name type="common">Sandfly</name>
    <dbReference type="NCBI Taxonomy" id="29031"/>
    <lineage>
        <taxon>Eukaryota</taxon>
        <taxon>Metazoa</taxon>
        <taxon>Ecdysozoa</taxon>
        <taxon>Arthropoda</taxon>
        <taxon>Hexapoda</taxon>
        <taxon>Insecta</taxon>
        <taxon>Pterygota</taxon>
        <taxon>Neoptera</taxon>
        <taxon>Endopterygota</taxon>
        <taxon>Diptera</taxon>
        <taxon>Nematocera</taxon>
        <taxon>Psychodoidea</taxon>
        <taxon>Psychodidae</taxon>
        <taxon>Phlebotomus</taxon>
        <taxon>Phlebotomus</taxon>
    </lineage>
</organism>
<protein>
    <submittedName>
        <fullName evidence="1">Uncharacterized protein</fullName>
    </submittedName>
</protein>
<dbReference type="InterPro" id="IPR038606">
    <property type="entry name" value="To_sf"/>
</dbReference>
<keyword evidence="2" id="KW-1185">Reference proteome</keyword>
<dbReference type="PANTHER" id="PTHR11008">
    <property type="entry name" value="PROTEIN TAKEOUT-LIKE PROTEIN"/>
    <property type="match status" value="1"/>
</dbReference>
<dbReference type="GO" id="GO:0005615">
    <property type="term" value="C:extracellular space"/>
    <property type="evidence" value="ECO:0007669"/>
    <property type="project" value="TreeGrafter"/>
</dbReference>
<reference evidence="1" key="1">
    <citation type="submission" date="2022-08" db="UniProtKB">
        <authorList>
            <consortium name="EnsemblMetazoa"/>
        </authorList>
    </citation>
    <scope>IDENTIFICATION</scope>
    <source>
        <strain evidence="1">Israel</strain>
    </source>
</reference>
<evidence type="ECO:0000313" key="1">
    <source>
        <dbReference type="EnsemblMetazoa" id="PPAI009982-PA"/>
    </source>
</evidence>
<dbReference type="VEuPathDB" id="VectorBase:PPAPM1_006949"/>
<proteinExistence type="predicted"/>
<dbReference type="VEuPathDB" id="VectorBase:PPAI009982"/>
<dbReference type="InterPro" id="IPR010562">
    <property type="entry name" value="Haemolymph_juvenile_hormone-bd"/>
</dbReference>
<accession>A0A1B0DND7</accession>
<dbReference type="Pfam" id="PF06585">
    <property type="entry name" value="JHBP"/>
    <property type="match status" value="1"/>
</dbReference>
<dbReference type="PANTHER" id="PTHR11008:SF18">
    <property type="entry name" value="BCDNA.GH05536-RELATED"/>
    <property type="match status" value="1"/>
</dbReference>
<dbReference type="Proteomes" id="UP000092462">
    <property type="component" value="Unassembled WGS sequence"/>
</dbReference>